<evidence type="ECO:0000256" key="3">
    <source>
        <dbReference type="ARBA" id="ARBA00022475"/>
    </source>
</evidence>
<dbReference type="PANTHER" id="PTHR33281">
    <property type="entry name" value="UPF0187 PROTEIN YNEE"/>
    <property type="match status" value="1"/>
</dbReference>
<protein>
    <recommendedName>
        <fullName evidence="12">Bestrophin</fullName>
    </recommendedName>
</protein>
<keyword evidence="6" id="KW-0406">Ion transport</keyword>
<dbReference type="GO" id="GO:0005254">
    <property type="term" value="F:chloride channel activity"/>
    <property type="evidence" value="ECO:0007669"/>
    <property type="project" value="InterPro"/>
</dbReference>
<evidence type="ECO:0000256" key="4">
    <source>
        <dbReference type="ARBA" id="ARBA00022692"/>
    </source>
</evidence>
<keyword evidence="4 9" id="KW-0812">Transmembrane</keyword>
<evidence type="ECO:0000313" key="11">
    <source>
        <dbReference type="Proteomes" id="UP000191988"/>
    </source>
</evidence>
<gene>
    <name evidence="10" type="ORF">AGR3A_Cc360039</name>
</gene>
<keyword evidence="3" id="KW-1003">Cell membrane</keyword>
<organism evidence="10 11">
    <name type="scientific">Agrobacterium tomkonis CFBP 6623</name>
    <dbReference type="NCBI Taxonomy" id="1183432"/>
    <lineage>
        <taxon>Bacteria</taxon>
        <taxon>Pseudomonadati</taxon>
        <taxon>Pseudomonadota</taxon>
        <taxon>Alphaproteobacteria</taxon>
        <taxon>Hyphomicrobiales</taxon>
        <taxon>Rhizobiaceae</taxon>
        <taxon>Rhizobium/Agrobacterium group</taxon>
        <taxon>Agrobacterium</taxon>
        <taxon>Agrobacterium tumefaciens complex</taxon>
    </lineage>
</organism>
<evidence type="ECO:0000256" key="7">
    <source>
        <dbReference type="ARBA" id="ARBA00023136"/>
    </source>
</evidence>
<feature type="transmembrane region" description="Helical" evidence="9">
    <location>
        <begin position="54"/>
        <end position="74"/>
    </location>
</feature>
<comment type="similarity">
    <text evidence="8">Belongs to the anion channel-forming bestrophin (TC 1.A.46) family.</text>
</comment>
<evidence type="ECO:0008006" key="12">
    <source>
        <dbReference type="Google" id="ProtNLM"/>
    </source>
</evidence>
<dbReference type="Pfam" id="PF25539">
    <property type="entry name" value="Bestrophin_2"/>
    <property type="match status" value="1"/>
</dbReference>
<keyword evidence="5 9" id="KW-1133">Transmembrane helix</keyword>
<reference evidence="11" key="1">
    <citation type="submission" date="2016-01" db="EMBL/GenBank/DDBJ databases">
        <authorList>
            <person name="Regsiter A."/>
            <person name="william w."/>
        </authorList>
    </citation>
    <scope>NUCLEOTIDE SEQUENCE [LARGE SCALE GENOMIC DNA]</scope>
    <source>
        <strain evidence="11">CFBP 6623</strain>
    </source>
</reference>
<evidence type="ECO:0000256" key="6">
    <source>
        <dbReference type="ARBA" id="ARBA00023065"/>
    </source>
</evidence>
<dbReference type="STRING" id="1183432.AGR3A_Cc360039"/>
<dbReference type="InterPro" id="IPR044669">
    <property type="entry name" value="YneE/VCCN1/2-like"/>
</dbReference>
<evidence type="ECO:0000256" key="8">
    <source>
        <dbReference type="ARBA" id="ARBA00034708"/>
    </source>
</evidence>
<accession>A0A1S7PXV0</accession>
<dbReference type="PANTHER" id="PTHR33281:SF19">
    <property type="entry name" value="VOLTAGE-DEPENDENT ANION CHANNEL-FORMING PROTEIN YNEE"/>
    <property type="match status" value="1"/>
</dbReference>
<evidence type="ECO:0000256" key="5">
    <source>
        <dbReference type="ARBA" id="ARBA00022989"/>
    </source>
</evidence>
<dbReference type="EMBL" id="FBWK01000030">
    <property type="protein sequence ID" value="CUX28249.1"/>
    <property type="molecule type" value="Genomic_DNA"/>
</dbReference>
<evidence type="ECO:0000256" key="1">
    <source>
        <dbReference type="ARBA" id="ARBA00004651"/>
    </source>
</evidence>
<dbReference type="Proteomes" id="UP000191988">
    <property type="component" value="Unassembled WGS sequence"/>
</dbReference>
<comment type="subcellular location">
    <subcellularLocation>
        <location evidence="1">Cell membrane</location>
        <topology evidence="1">Multi-pass membrane protein</topology>
    </subcellularLocation>
</comment>
<dbReference type="RefSeq" id="WP_046798583.1">
    <property type="nucleotide sequence ID" value="NZ_LT009723.1"/>
</dbReference>
<evidence type="ECO:0000256" key="9">
    <source>
        <dbReference type="SAM" id="Phobius"/>
    </source>
</evidence>
<evidence type="ECO:0000256" key="2">
    <source>
        <dbReference type="ARBA" id="ARBA00022448"/>
    </source>
</evidence>
<proteinExistence type="inferred from homology"/>
<keyword evidence="2" id="KW-0813">Transport</keyword>
<feature type="transmembrane region" description="Helical" evidence="9">
    <location>
        <begin position="20"/>
        <end position="42"/>
    </location>
</feature>
<keyword evidence="11" id="KW-1185">Reference proteome</keyword>
<dbReference type="AlphaFoldDB" id="A0A1S7PXV0"/>
<evidence type="ECO:0000313" key="10">
    <source>
        <dbReference type="EMBL" id="CUX28249.1"/>
    </source>
</evidence>
<sequence>MIVRPKPNLLQLFTILRGSIVVRIFPQVLAVFLLSTLVVWAHKVRPDLVQALNGAPFSLLGIALSVFLGFRANACYDRWWEARKQWGALMTVARTLARQSTMLESRQDVADPVARRRIIDLAIAFCHALVSHLRPGDATATAARLIPDDISQTYARSRNKPDMLLREISGAFVSANAKGQISDIQLQMLDATVQQMAAAQAACERIRHTPVPFGYSLLLHRTAHLFCLLLPFGFTDLLGWATPFTSTLIAYTFFGLDALSDELEDPFGSGFNALPINALATTIEINLREAMGETDLPADPRPVDYVLM</sequence>
<name>A0A1S7PXV0_9HYPH</name>
<keyword evidence="7 9" id="KW-0472">Membrane</keyword>
<dbReference type="GO" id="GO:0005886">
    <property type="term" value="C:plasma membrane"/>
    <property type="evidence" value="ECO:0007669"/>
    <property type="project" value="UniProtKB-SubCell"/>
</dbReference>